<dbReference type="AlphaFoldDB" id="A0A9X4RKG9"/>
<proteinExistence type="predicted"/>
<sequence length="71" mass="8296">MNHQVAVFTPFPFVVGQKIHIATGPRTGDWLVIGLSERKVQLRCPVSGREVEWDRFCYLSETREQEWPLPR</sequence>
<evidence type="ECO:0000313" key="1">
    <source>
        <dbReference type="EMBL" id="MDG4475026.1"/>
    </source>
</evidence>
<dbReference type="EMBL" id="JAPHEH010000001">
    <property type="protein sequence ID" value="MDG4475026.1"/>
    <property type="molecule type" value="Genomic_DNA"/>
</dbReference>
<dbReference type="RefSeq" id="WP_307632002.1">
    <property type="nucleotide sequence ID" value="NZ_JAPHEH010000001.1"/>
</dbReference>
<comment type="caution">
    <text evidence="1">The sequence shown here is derived from an EMBL/GenBank/DDBJ whole genome shotgun (WGS) entry which is preliminary data.</text>
</comment>
<reference evidence="1" key="2">
    <citation type="submission" date="2022-10" db="EMBL/GenBank/DDBJ databases">
        <authorList>
            <person name="Aronson H.S."/>
        </authorList>
    </citation>
    <scope>NUCLEOTIDE SEQUENCE</scope>
    <source>
        <strain evidence="1">RS19-109</strain>
    </source>
</reference>
<protein>
    <submittedName>
        <fullName evidence="1">Uncharacterized protein</fullName>
    </submittedName>
</protein>
<keyword evidence="2" id="KW-1185">Reference proteome</keyword>
<accession>A0A9X4RKG9</accession>
<evidence type="ECO:0000313" key="2">
    <source>
        <dbReference type="Proteomes" id="UP001154240"/>
    </source>
</evidence>
<gene>
    <name evidence="1" type="ORF">OLX77_02485</name>
</gene>
<organism evidence="1 2">
    <name type="scientific">Thiovibrio frasassiensis</name>
    <dbReference type="NCBI Taxonomy" id="2984131"/>
    <lineage>
        <taxon>Bacteria</taxon>
        <taxon>Pseudomonadati</taxon>
        <taxon>Thermodesulfobacteriota</taxon>
        <taxon>Desulfobulbia</taxon>
        <taxon>Desulfobulbales</taxon>
        <taxon>Thiovibrionaceae</taxon>
        <taxon>Thiovibrio</taxon>
    </lineage>
</organism>
<dbReference type="Proteomes" id="UP001154240">
    <property type="component" value="Unassembled WGS sequence"/>
</dbReference>
<reference evidence="1" key="1">
    <citation type="journal article" date="2022" name="bioRxiv">
        <title>Thiovibrio frasassiensisgen. nov., sp. nov., an autotrophic, elemental sulfur disproportionating bacterium isolated from sulfidic karst sediment, and proposal of Thiovibrionaceae fam. nov.</title>
        <authorList>
            <person name="Aronson H."/>
            <person name="Thomas C."/>
            <person name="Bhattacharyya M."/>
            <person name="Eckstein S."/>
            <person name="Jensen S."/>
            <person name="Barco R."/>
            <person name="Macalady J."/>
            <person name="Amend J."/>
        </authorList>
    </citation>
    <scope>NUCLEOTIDE SEQUENCE</scope>
    <source>
        <strain evidence="1">RS19-109</strain>
    </source>
</reference>
<name>A0A9X4RKG9_9BACT</name>